<comment type="caution">
    <text evidence="1">The sequence shown here is derived from an EMBL/GenBank/DDBJ whole genome shotgun (WGS) entry which is preliminary data.</text>
</comment>
<organism evidence="1 2">
    <name type="scientific">Ceratodon purpureus</name>
    <name type="common">Fire moss</name>
    <name type="synonym">Dicranum purpureum</name>
    <dbReference type="NCBI Taxonomy" id="3225"/>
    <lineage>
        <taxon>Eukaryota</taxon>
        <taxon>Viridiplantae</taxon>
        <taxon>Streptophyta</taxon>
        <taxon>Embryophyta</taxon>
        <taxon>Bryophyta</taxon>
        <taxon>Bryophytina</taxon>
        <taxon>Bryopsida</taxon>
        <taxon>Dicranidae</taxon>
        <taxon>Pseudoditrichales</taxon>
        <taxon>Ditrichaceae</taxon>
        <taxon>Ceratodon</taxon>
    </lineage>
</organism>
<keyword evidence="2" id="KW-1185">Reference proteome</keyword>
<dbReference type="EMBL" id="CM026423">
    <property type="protein sequence ID" value="KAG0583418.1"/>
    <property type="molecule type" value="Genomic_DNA"/>
</dbReference>
<gene>
    <name evidence="1" type="ORF">KC19_3G134700</name>
</gene>
<name>A0A8T0ILH2_CERPU</name>
<evidence type="ECO:0000313" key="1">
    <source>
        <dbReference type="EMBL" id="KAG0583418.1"/>
    </source>
</evidence>
<dbReference type="AlphaFoldDB" id="A0A8T0ILH2"/>
<accession>A0A8T0ILH2</accession>
<sequence length="126" mass="14156">MGVVVHSTRAGSDPQTTSQNIVALARERAEDCNRQSPFSTAAQEAGFRFYGGSCKFHSDSSADVTFSWITLDAGHVLTILKYIYMGCGPYCLTYLKLVAYFLYYCHYSLPTLLTSKFGRKKSINRW</sequence>
<dbReference type="Proteomes" id="UP000822688">
    <property type="component" value="Chromosome 3"/>
</dbReference>
<reference evidence="1" key="1">
    <citation type="submission" date="2020-06" db="EMBL/GenBank/DDBJ databases">
        <title>WGS assembly of Ceratodon purpureus strain R40.</title>
        <authorList>
            <person name="Carey S.B."/>
            <person name="Jenkins J."/>
            <person name="Shu S."/>
            <person name="Lovell J.T."/>
            <person name="Sreedasyam A."/>
            <person name="Maumus F."/>
            <person name="Tiley G.P."/>
            <person name="Fernandez-Pozo N."/>
            <person name="Barry K."/>
            <person name="Chen C."/>
            <person name="Wang M."/>
            <person name="Lipzen A."/>
            <person name="Daum C."/>
            <person name="Saski C.A."/>
            <person name="Payton A.C."/>
            <person name="Mcbreen J.C."/>
            <person name="Conrad R.E."/>
            <person name="Kollar L.M."/>
            <person name="Olsson S."/>
            <person name="Huttunen S."/>
            <person name="Landis J.B."/>
            <person name="Wickett N.J."/>
            <person name="Johnson M.G."/>
            <person name="Rensing S.A."/>
            <person name="Grimwood J."/>
            <person name="Schmutz J."/>
            <person name="Mcdaniel S.F."/>
        </authorList>
    </citation>
    <scope>NUCLEOTIDE SEQUENCE</scope>
    <source>
        <strain evidence="1">R40</strain>
    </source>
</reference>
<proteinExistence type="predicted"/>
<protein>
    <submittedName>
        <fullName evidence="1">Uncharacterized protein</fullName>
    </submittedName>
</protein>
<evidence type="ECO:0000313" key="2">
    <source>
        <dbReference type="Proteomes" id="UP000822688"/>
    </source>
</evidence>